<dbReference type="AlphaFoldDB" id="A0A818HQM8"/>
<evidence type="ECO:0000259" key="6">
    <source>
        <dbReference type="PROSITE" id="PS50262"/>
    </source>
</evidence>
<evidence type="ECO:0000256" key="3">
    <source>
        <dbReference type="ARBA" id="ARBA00022989"/>
    </source>
</evidence>
<feature type="transmembrane region" description="Helical" evidence="5">
    <location>
        <begin position="183"/>
        <end position="206"/>
    </location>
</feature>
<feature type="domain" description="G-protein coupled receptors family 1 profile" evidence="6">
    <location>
        <begin position="41"/>
        <end position="296"/>
    </location>
</feature>
<evidence type="ECO:0000313" key="7">
    <source>
        <dbReference type="EMBL" id="CAF3507133.1"/>
    </source>
</evidence>
<name>A0A818HQM8_9BILA</name>
<feature type="transmembrane region" description="Helical" evidence="5">
    <location>
        <begin position="61"/>
        <end position="83"/>
    </location>
</feature>
<gene>
    <name evidence="7" type="ORF">KIK155_LOCUS16137</name>
</gene>
<evidence type="ECO:0000256" key="5">
    <source>
        <dbReference type="SAM" id="Phobius"/>
    </source>
</evidence>
<feature type="transmembrane region" description="Helical" evidence="5">
    <location>
        <begin position="284"/>
        <end position="303"/>
    </location>
</feature>
<evidence type="ECO:0000256" key="1">
    <source>
        <dbReference type="ARBA" id="ARBA00004370"/>
    </source>
</evidence>
<feature type="transmembrane region" description="Helical" evidence="5">
    <location>
        <begin position="233"/>
        <end position="254"/>
    </location>
</feature>
<dbReference type="PANTHER" id="PTHR46641">
    <property type="entry name" value="FMRFAMIDE RECEPTOR-RELATED"/>
    <property type="match status" value="1"/>
</dbReference>
<dbReference type="InterPro" id="IPR017452">
    <property type="entry name" value="GPCR_Rhodpsn_7TM"/>
</dbReference>
<dbReference type="Pfam" id="PF00001">
    <property type="entry name" value="7tm_1"/>
    <property type="match status" value="1"/>
</dbReference>
<dbReference type="InterPro" id="IPR000276">
    <property type="entry name" value="GPCR_Rhodpsn"/>
</dbReference>
<feature type="transmembrane region" description="Helical" evidence="5">
    <location>
        <begin position="103"/>
        <end position="122"/>
    </location>
</feature>
<dbReference type="GO" id="GO:0016020">
    <property type="term" value="C:membrane"/>
    <property type="evidence" value="ECO:0007669"/>
    <property type="project" value="UniProtKB-SubCell"/>
</dbReference>
<dbReference type="PANTHER" id="PTHR46641:SF25">
    <property type="entry name" value="CNMAMIDE RECEPTOR-RELATED"/>
    <property type="match status" value="1"/>
</dbReference>
<dbReference type="PROSITE" id="PS50262">
    <property type="entry name" value="G_PROTEIN_RECEP_F1_2"/>
    <property type="match status" value="1"/>
</dbReference>
<organism evidence="7 8">
    <name type="scientific">Rotaria socialis</name>
    <dbReference type="NCBI Taxonomy" id="392032"/>
    <lineage>
        <taxon>Eukaryota</taxon>
        <taxon>Metazoa</taxon>
        <taxon>Spiralia</taxon>
        <taxon>Gnathifera</taxon>
        <taxon>Rotifera</taxon>
        <taxon>Eurotatoria</taxon>
        <taxon>Bdelloidea</taxon>
        <taxon>Philodinida</taxon>
        <taxon>Philodinidae</taxon>
        <taxon>Rotaria</taxon>
    </lineage>
</organism>
<keyword evidence="2 5" id="KW-0812">Transmembrane</keyword>
<comment type="caution">
    <text evidence="7">The sequence shown here is derived from an EMBL/GenBank/DDBJ whole genome shotgun (WGS) entry which is preliminary data.</text>
</comment>
<dbReference type="Gene3D" id="1.20.1070.10">
    <property type="entry name" value="Rhodopsin 7-helix transmembrane proteins"/>
    <property type="match status" value="1"/>
</dbReference>
<proteinExistence type="predicted"/>
<keyword evidence="3 5" id="KW-1133">Transmembrane helix</keyword>
<feature type="transmembrane region" description="Helical" evidence="5">
    <location>
        <begin position="143"/>
        <end position="163"/>
    </location>
</feature>
<evidence type="ECO:0000313" key="8">
    <source>
        <dbReference type="Proteomes" id="UP000663865"/>
    </source>
</evidence>
<dbReference type="SUPFAM" id="SSF81321">
    <property type="entry name" value="Family A G protein-coupled receptor-like"/>
    <property type="match status" value="1"/>
</dbReference>
<reference evidence="7" key="1">
    <citation type="submission" date="2021-02" db="EMBL/GenBank/DDBJ databases">
        <authorList>
            <person name="Nowell W R."/>
        </authorList>
    </citation>
    <scope>NUCLEOTIDE SEQUENCE</scope>
</reference>
<dbReference type="GO" id="GO:0004930">
    <property type="term" value="F:G protein-coupled receptor activity"/>
    <property type="evidence" value="ECO:0007669"/>
    <property type="project" value="InterPro"/>
</dbReference>
<evidence type="ECO:0000256" key="4">
    <source>
        <dbReference type="ARBA" id="ARBA00023136"/>
    </source>
</evidence>
<feature type="transmembrane region" description="Helical" evidence="5">
    <location>
        <begin position="26"/>
        <end position="49"/>
    </location>
</feature>
<dbReference type="InterPro" id="IPR052954">
    <property type="entry name" value="GPCR-Ligand_Int"/>
</dbReference>
<dbReference type="Proteomes" id="UP000663865">
    <property type="component" value="Unassembled WGS sequence"/>
</dbReference>
<comment type="subcellular location">
    <subcellularLocation>
        <location evidence="1">Membrane</location>
    </subcellularLocation>
</comment>
<keyword evidence="4 5" id="KW-0472">Membrane</keyword>
<evidence type="ECO:0000256" key="2">
    <source>
        <dbReference type="ARBA" id="ARBA00022692"/>
    </source>
</evidence>
<dbReference type="EMBL" id="CAJNYV010002844">
    <property type="protein sequence ID" value="CAF3507133.1"/>
    <property type="molecule type" value="Genomic_DNA"/>
</dbReference>
<sequence length="350" mass="40598">MHLNFTAPQMDSDSRVILLIYLTAKITFYCPIVIITIGTIGCFCNFITFTSRKLTSNSCSFYFLGAAICELLTLYFGTFARLLSNHFGFHLQDQSRAFCKIRLYLINVSPAMATCCIVLAAMDRYLSTSTKLVYRSFATIKRAKWITSFSLTICILSYIHFIVFSDLKPTCALLSGSYNIFTVVYAIVWTSFIPYSLMLCFGFGTYHHIHATKRRIFPVHTQQRRIQRTETQLVTITLCEVGISCFLIFLRLTYYSYNVIAMGMEKTTYESTLEFFFSQLTTQLFYLNYAKSFYVYTLCSKYFRAIFIGRIKKICHRLISCCTNHRGKLQETSIIRSNRILQTRHMQSNF</sequence>
<accession>A0A818HQM8</accession>
<protein>
    <recommendedName>
        <fullName evidence="6">G-protein coupled receptors family 1 profile domain-containing protein</fullName>
    </recommendedName>
</protein>